<feature type="transmembrane region" description="Helical" evidence="1">
    <location>
        <begin position="39"/>
        <end position="64"/>
    </location>
</feature>
<organism evidence="2 3">
    <name type="scientific">Glacieibacterium frigidum</name>
    <dbReference type="NCBI Taxonomy" id="2593303"/>
    <lineage>
        <taxon>Bacteria</taxon>
        <taxon>Pseudomonadati</taxon>
        <taxon>Pseudomonadota</taxon>
        <taxon>Alphaproteobacteria</taxon>
        <taxon>Sphingomonadales</taxon>
        <taxon>Sphingosinicellaceae</taxon>
        <taxon>Glacieibacterium</taxon>
    </lineage>
</organism>
<reference evidence="2 3" key="1">
    <citation type="submission" date="2019-07" db="EMBL/GenBank/DDBJ databases">
        <title>Novel species isolated from glacier.</title>
        <authorList>
            <person name="Liu Q."/>
            <person name="Xin Y.-H."/>
        </authorList>
    </citation>
    <scope>NUCLEOTIDE SEQUENCE [LARGE SCALE GENOMIC DNA]</scope>
    <source>
        <strain evidence="2 3">LB1R16</strain>
    </source>
</reference>
<comment type="caution">
    <text evidence="2">The sequence shown here is derived from an EMBL/GenBank/DDBJ whole genome shotgun (WGS) entry which is preliminary data.</text>
</comment>
<feature type="transmembrane region" description="Helical" evidence="1">
    <location>
        <begin position="76"/>
        <end position="96"/>
    </location>
</feature>
<feature type="transmembrane region" description="Helical" evidence="1">
    <location>
        <begin position="12"/>
        <end position="33"/>
    </location>
</feature>
<dbReference type="InterPro" id="IPR053824">
    <property type="entry name" value="DUF7010"/>
</dbReference>
<keyword evidence="1" id="KW-0812">Transmembrane</keyword>
<keyword evidence="3" id="KW-1185">Reference proteome</keyword>
<name>A0A552UIS5_9SPHN</name>
<dbReference type="OrthoDB" id="5114860at2"/>
<evidence type="ECO:0000313" key="2">
    <source>
        <dbReference type="EMBL" id="TRW18107.1"/>
    </source>
</evidence>
<accession>A0A552UIS5</accession>
<proteinExistence type="predicted"/>
<feature type="transmembrane region" description="Helical" evidence="1">
    <location>
        <begin position="148"/>
        <end position="169"/>
    </location>
</feature>
<evidence type="ECO:0000313" key="3">
    <source>
        <dbReference type="Proteomes" id="UP000317894"/>
    </source>
</evidence>
<dbReference type="AlphaFoldDB" id="A0A552UIS5"/>
<dbReference type="EMBL" id="VJWA01000001">
    <property type="protein sequence ID" value="TRW18107.1"/>
    <property type="molecule type" value="Genomic_DNA"/>
</dbReference>
<keyword evidence="1" id="KW-1133">Transmembrane helix</keyword>
<feature type="transmembrane region" description="Helical" evidence="1">
    <location>
        <begin position="126"/>
        <end position="142"/>
    </location>
</feature>
<dbReference type="RefSeq" id="WP_144236800.1">
    <property type="nucleotide sequence ID" value="NZ_VJWA01000001.1"/>
</dbReference>
<dbReference type="Pfam" id="PF22765">
    <property type="entry name" value="DUF7010"/>
    <property type="match status" value="1"/>
</dbReference>
<feature type="transmembrane region" description="Helical" evidence="1">
    <location>
        <begin position="102"/>
        <end position="119"/>
    </location>
</feature>
<gene>
    <name evidence="2" type="ORF">FMM06_08370</name>
</gene>
<dbReference type="Proteomes" id="UP000317894">
    <property type="component" value="Unassembled WGS sequence"/>
</dbReference>
<sequence>MKQAQDELRAAYLGGVPGVAVSGLVWLVAGLVWDARGPGTAFIALFFGGIAIFPLSLAVARAFGAKPASKTNPLNALGFETTVPLFAGLFVAYALIGRDPPLAFALFAAIVGARYFAFATLYRDRTYWVLGGVMMAVGYVAAIKAALLPLNVAICIGAVEFVFAAILAARHRARA</sequence>
<protein>
    <submittedName>
        <fullName evidence="2">Uncharacterized protein</fullName>
    </submittedName>
</protein>
<keyword evidence="1" id="KW-0472">Membrane</keyword>
<evidence type="ECO:0000256" key="1">
    <source>
        <dbReference type="SAM" id="Phobius"/>
    </source>
</evidence>